<dbReference type="Proteomes" id="UP001295684">
    <property type="component" value="Unassembled WGS sequence"/>
</dbReference>
<dbReference type="SUPFAM" id="SSF46689">
    <property type="entry name" value="Homeodomain-like"/>
    <property type="match status" value="2"/>
</dbReference>
<feature type="compositionally biased region" description="Polar residues" evidence="1">
    <location>
        <begin position="298"/>
        <end position="318"/>
    </location>
</feature>
<feature type="region of interest" description="Disordered" evidence="1">
    <location>
        <begin position="289"/>
        <end position="324"/>
    </location>
</feature>
<feature type="domain" description="Myb-like" evidence="2">
    <location>
        <begin position="167"/>
        <end position="217"/>
    </location>
</feature>
<dbReference type="InterPro" id="IPR001005">
    <property type="entry name" value="SANT/Myb"/>
</dbReference>
<dbReference type="EMBL" id="CAMPGE010029325">
    <property type="protein sequence ID" value="CAI2386793.1"/>
    <property type="molecule type" value="Genomic_DNA"/>
</dbReference>
<feature type="compositionally biased region" description="Basic residues" evidence="1">
    <location>
        <begin position="111"/>
        <end position="135"/>
    </location>
</feature>
<evidence type="ECO:0008006" key="6">
    <source>
        <dbReference type="Google" id="ProtNLM"/>
    </source>
</evidence>
<evidence type="ECO:0000313" key="4">
    <source>
        <dbReference type="EMBL" id="CAI2386793.1"/>
    </source>
</evidence>
<name>A0AAD1Y924_EUPCR</name>
<dbReference type="PROSITE" id="PS51294">
    <property type="entry name" value="HTH_MYB"/>
    <property type="match status" value="2"/>
</dbReference>
<dbReference type="InterPro" id="IPR009057">
    <property type="entry name" value="Homeodomain-like_sf"/>
</dbReference>
<feature type="domain" description="HTH myb-type" evidence="3">
    <location>
        <begin position="1"/>
        <end position="53"/>
    </location>
</feature>
<feature type="region of interest" description="Disordered" evidence="1">
    <location>
        <begin position="111"/>
        <end position="171"/>
    </location>
</feature>
<dbReference type="AlphaFoldDB" id="A0AAD1Y924"/>
<dbReference type="PANTHER" id="PTHR45614">
    <property type="entry name" value="MYB PROTEIN-RELATED"/>
    <property type="match status" value="1"/>
</dbReference>
<evidence type="ECO:0000313" key="5">
    <source>
        <dbReference type="Proteomes" id="UP001295684"/>
    </source>
</evidence>
<dbReference type="Pfam" id="PF00249">
    <property type="entry name" value="Myb_DNA-binding"/>
    <property type="match status" value="1"/>
</dbReference>
<dbReference type="InterPro" id="IPR017930">
    <property type="entry name" value="Myb_dom"/>
</dbReference>
<dbReference type="GO" id="GO:0000981">
    <property type="term" value="F:DNA-binding transcription factor activity, RNA polymerase II-specific"/>
    <property type="evidence" value="ECO:0007669"/>
    <property type="project" value="TreeGrafter"/>
</dbReference>
<feature type="compositionally biased region" description="Basic and acidic residues" evidence="1">
    <location>
        <begin position="158"/>
        <end position="171"/>
    </location>
</feature>
<accession>A0AAD1Y924</accession>
<comment type="caution">
    <text evidence="4">The sequence shown here is derived from an EMBL/GenBank/DDBJ whole genome shotgun (WGS) entry which is preliminary data.</text>
</comment>
<dbReference type="SMART" id="SM00717">
    <property type="entry name" value="SANT"/>
    <property type="match status" value="3"/>
</dbReference>
<keyword evidence="5" id="KW-1185">Reference proteome</keyword>
<feature type="domain" description="HTH myb-type" evidence="3">
    <location>
        <begin position="167"/>
        <end position="221"/>
    </location>
</feature>
<dbReference type="GO" id="GO:0000978">
    <property type="term" value="F:RNA polymerase II cis-regulatory region sequence-specific DNA binding"/>
    <property type="evidence" value="ECO:0007669"/>
    <property type="project" value="TreeGrafter"/>
</dbReference>
<feature type="compositionally biased region" description="Basic and acidic residues" evidence="1">
    <location>
        <begin position="136"/>
        <end position="146"/>
    </location>
</feature>
<dbReference type="CDD" id="cd00167">
    <property type="entry name" value="SANT"/>
    <property type="match status" value="2"/>
</dbReference>
<protein>
    <recommendedName>
        <fullName evidence="6">Myb-like DNA-binding domain containing protein</fullName>
    </recommendedName>
</protein>
<feature type="domain" description="Myb-like" evidence="2">
    <location>
        <begin position="1"/>
        <end position="50"/>
    </location>
</feature>
<dbReference type="Gene3D" id="1.10.10.60">
    <property type="entry name" value="Homeodomain-like"/>
    <property type="match status" value="2"/>
</dbReference>
<dbReference type="InterPro" id="IPR050560">
    <property type="entry name" value="MYB_TF"/>
</dbReference>
<evidence type="ECO:0000259" key="3">
    <source>
        <dbReference type="PROSITE" id="PS51294"/>
    </source>
</evidence>
<dbReference type="Pfam" id="PF13921">
    <property type="entry name" value="Myb_DNA-bind_6"/>
    <property type="match status" value="1"/>
</dbReference>
<gene>
    <name evidence="4" type="ORF">ECRASSUSDP1_LOCUS28417</name>
</gene>
<dbReference type="PROSITE" id="PS50090">
    <property type="entry name" value="MYB_LIKE"/>
    <property type="match status" value="2"/>
</dbReference>
<evidence type="ECO:0000259" key="2">
    <source>
        <dbReference type="PROSITE" id="PS50090"/>
    </source>
</evidence>
<dbReference type="GO" id="GO:0005634">
    <property type="term" value="C:nucleus"/>
    <property type="evidence" value="ECO:0007669"/>
    <property type="project" value="TreeGrafter"/>
</dbReference>
<sequence length="338" mass="39410">METPKCTWNEEDDKTLLELAQMFNFHWVKVAENFPGRNRQQCYDRWRHIDPSYDKGPWTEPEDGQIIDWMFSLVNQQIHHVLDKLVSRRRYEILKRVNRYKKTLLETLHPKKVKVKTKPKARPRRSARNSKKRVVKHEIKQDEEHTQSFSQPTDPDSAEERGKIDPDQKINEDGWTIRETNQLFEVVLRCGKKWKTCAKILPSKNPIQCKNHFTTVLKSALNVLRSSLLTNSSKLGINLAQDEIDKLLEIDIDTCDSSDFDFFIPVAQHFLNNVPLETLEIALPEEPIKAEPEDTPKAQGSQNFKWKQLNRSPSNSDSESTDQDAIEIIEKKAKLLVN</sequence>
<reference evidence="4" key="1">
    <citation type="submission" date="2023-07" db="EMBL/GenBank/DDBJ databases">
        <authorList>
            <consortium name="AG Swart"/>
            <person name="Singh M."/>
            <person name="Singh A."/>
            <person name="Seah K."/>
            <person name="Emmerich C."/>
        </authorList>
    </citation>
    <scope>NUCLEOTIDE SEQUENCE</scope>
    <source>
        <strain evidence="4">DP1</strain>
    </source>
</reference>
<proteinExistence type="predicted"/>
<evidence type="ECO:0000256" key="1">
    <source>
        <dbReference type="SAM" id="MobiDB-lite"/>
    </source>
</evidence>
<organism evidence="4 5">
    <name type="scientific">Euplotes crassus</name>
    <dbReference type="NCBI Taxonomy" id="5936"/>
    <lineage>
        <taxon>Eukaryota</taxon>
        <taxon>Sar</taxon>
        <taxon>Alveolata</taxon>
        <taxon>Ciliophora</taxon>
        <taxon>Intramacronucleata</taxon>
        <taxon>Spirotrichea</taxon>
        <taxon>Hypotrichia</taxon>
        <taxon>Euplotida</taxon>
        <taxon>Euplotidae</taxon>
        <taxon>Moneuplotes</taxon>
    </lineage>
</organism>